<evidence type="ECO:0000313" key="3">
    <source>
        <dbReference type="Proteomes" id="UP001257909"/>
    </source>
</evidence>
<dbReference type="Gene3D" id="2.60.40.10">
    <property type="entry name" value="Immunoglobulins"/>
    <property type="match status" value="2"/>
</dbReference>
<dbReference type="Pfam" id="PF05345">
    <property type="entry name" value="He_PIG"/>
    <property type="match status" value="1"/>
</dbReference>
<proteinExistence type="predicted"/>
<reference evidence="2 3" key="1">
    <citation type="submission" date="2023-07" db="EMBL/GenBank/DDBJ databases">
        <title>Sorghum-associated microbial communities from plants grown in Nebraska, USA.</title>
        <authorList>
            <person name="Schachtman D."/>
        </authorList>
    </citation>
    <scope>NUCLEOTIDE SEQUENCE [LARGE SCALE GENOMIC DNA]</scope>
    <source>
        <strain evidence="2 3">4138</strain>
    </source>
</reference>
<organism evidence="2 3">
    <name type="scientific">Rheinheimera soli</name>
    <dbReference type="NCBI Taxonomy" id="443616"/>
    <lineage>
        <taxon>Bacteria</taxon>
        <taxon>Pseudomonadati</taxon>
        <taxon>Pseudomonadota</taxon>
        <taxon>Gammaproteobacteria</taxon>
        <taxon>Chromatiales</taxon>
        <taxon>Chromatiaceae</taxon>
        <taxon>Rheinheimera</taxon>
    </lineage>
</organism>
<accession>A0ABU1W3D2</accession>
<feature type="chain" id="PRO_5046281429" evidence="1">
    <location>
        <begin position="22"/>
        <end position="974"/>
    </location>
</feature>
<protein>
    <submittedName>
        <fullName evidence="2">Uncharacterized protein</fullName>
    </submittedName>
</protein>
<dbReference type="Proteomes" id="UP001257909">
    <property type="component" value="Unassembled WGS sequence"/>
</dbReference>
<gene>
    <name evidence="2" type="ORF">J2W69_003460</name>
</gene>
<keyword evidence="3" id="KW-1185">Reference proteome</keyword>
<name>A0ABU1W3D2_9GAMM</name>
<keyword evidence="1" id="KW-0732">Signal</keyword>
<comment type="caution">
    <text evidence="2">The sequence shown here is derived from an EMBL/GenBank/DDBJ whole genome shotgun (WGS) entry which is preliminary data.</text>
</comment>
<feature type="signal peptide" evidence="1">
    <location>
        <begin position="1"/>
        <end position="21"/>
    </location>
</feature>
<evidence type="ECO:0000256" key="1">
    <source>
        <dbReference type="SAM" id="SignalP"/>
    </source>
</evidence>
<dbReference type="InterPro" id="IPR013783">
    <property type="entry name" value="Ig-like_fold"/>
</dbReference>
<sequence length="974" mass="105127">MFRVKSMACAIAVLLSTPLSALEIPLYEQIPNSSLQAESPQPLVLSNKALQQESFVHLASTIVTGHNLIAASNNTGFSLVRFTDGQYTLLKDYTFKELDLDSGSVLRFNSDASVLFIRDYNEVNAFSVAPDGSLSKLATHSSSNNYRYNYGSEGNSYISSEYSQSGYNLVLNSFNASANRFTSKDLVRQPNNMNFAVYDESKNLLIVGSFSYSSYRHEVKTYKGDAFNQFSLISTIELPSGSLGQDNVAYSSDSGNLFIATGTTYQFHVQDNGVLQQITNNSGFNLPNSYPRKLVLSANKLFASYNSEIHALSLTGTTITGKENLSNQYYPSIAQLGGNLLTLHNEGLHYYSQGFNAPRTSLQRGAQGLAWVQHDPALGQQIQLAGNYLLRSSSQYSELYKADSAGKLSIVRTYSAFAMMPEDGNGQGTIAKLSDTTIITAKGNKARLLSFDTATERLTLIKEIDLNKLVPEANSFNYSDSMRMLGSHLLVRANSKLHLFQVLDNTLSYLDTAVAGVNNVTAIPELTSSAEFNGKLYIYNNGYNAIHELSVENNRLKQKEVFEMPSSGWGSTQVVAAGQQLHVKSGSTLYVFQQIDSKFTLLSLSNINSNPLFYIDKNFALNQYNSDAIEILQFDKTSGIPEVINDITVDDSWYLRNAFMFGPYLYLQNSESPAGFIQFMVNRAPDLTTTPAAIALHEGVSYSTELAGLVSDADAGNTVVFSLVNAVTGITLSEQGTLSYDGSALSASTITVRATDNTGLYSDITLTFNGNKAPVLSQEWIAPALNQNQAFLLDLNEFFVDPEGSVLSYEITSTAALTVTAKGIVSGTITTGQAHQLNVVVKDNKGAISSHTLPLNVNAAPVLSGSGSLTMFTEETVSINLASLFTDAEGQSISFSAMNLPAGLTLSGSTISGKVTTAGSFSALITATDSAGATSQATLNFVATQQPKSSGGSSGWISVFALIALVLGRRFRKA</sequence>
<dbReference type="EMBL" id="JAVDWR010000017">
    <property type="protein sequence ID" value="MDR7122486.1"/>
    <property type="molecule type" value="Genomic_DNA"/>
</dbReference>
<dbReference type="RefSeq" id="WP_310280734.1">
    <property type="nucleotide sequence ID" value="NZ_JAVDWR010000017.1"/>
</dbReference>
<evidence type="ECO:0000313" key="2">
    <source>
        <dbReference type="EMBL" id="MDR7122486.1"/>
    </source>
</evidence>